<gene>
    <name evidence="1" type="ORF">HD842_001083</name>
</gene>
<keyword evidence="2" id="KW-1185">Reference proteome</keyword>
<dbReference type="Proteomes" id="UP000540787">
    <property type="component" value="Unassembled WGS sequence"/>
</dbReference>
<dbReference type="AlphaFoldDB" id="A0A7X0CCL5"/>
<dbReference type="InterPro" id="IPR029044">
    <property type="entry name" value="Nucleotide-diphossugar_trans"/>
</dbReference>
<dbReference type="EMBL" id="JACHBX010000001">
    <property type="protein sequence ID" value="MBB6132972.1"/>
    <property type="molecule type" value="Genomic_DNA"/>
</dbReference>
<proteinExistence type="predicted"/>
<evidence type="ECO:0000313" key="1">
    <source>
        <dbReference type="EMBL" id="MBB6132972.1"/>
    </source>
</evidence>
<reference evidence="1 2" key="1">
    <citation type="submission" date="2020-08" db="EMBL/GenBank/DDBJ databases">
        <title>The Agave Microbiome: Exploring the role of microbial communities in plant adaptations to desert environments.</title>
        <authorList>
            <person name="Partida-Martinez L.P."/>
        </authorList>
    </citation>
    <scope>NUCLEOTIDE SEQUENCE [LARGE SCALE GENOMIC DNA]</scope>
    <source>
        <strain evidence="1 2">AT3.2</strain>
    </source>
</reference>
<comment type="caution">
    <text evidence="1">The sequence shown here is derived from an EMBL/GenBank/DDBJ whole genome shotgun (WGS) entry which is preliminary data.</text>
</comment>
<accession>A0A7X0CCL5</accession>
<organism evidence="1 2">
    <name type="scientific">Massilia aurea</name>
    <dbReference type="NCBI Taxonomy" id="373040"/>
    <lineage>
        <taxon>Bacteria</taxon>
        <taxon>Pseudomonadati</taxon>
        <taxon>Pseudomonadota</taxon>
        <taxon>Betaproteobacteria</taxon>
        <taxon>Burkholderiales</taxon>
        <taxon>Oxalobacteraceae</taxon>
        <taxon>Telluria group</taxon>
        <taxon>Massilia</taxon>
    </lineage>
</organism>
<evidence type="ECO:0008006" key="3">
    <source>
        <dbReference type="Google" id="ProtNLM"/>
    </source>
</evidence>
<dbReference type="RefSeq" id="WP_183551964.1">
    <property type="nucleotide sequence ID" value="NZ_JACHBX010000001.1"/>
</dbReference>
<evidence type="ECO:0000313" key="2">
    <source>
        <dbReference type="Proteomes" id="UP000540787"/>
    </source>
</evidence>
<name>A0A7X0CCL5_9BURK</name>
<protein>
    <recommendedName>
        <fullName evidence="3">Glycosyltransferase</fullName>
    </recommendedName>
</protein>
<dbReference type="SUPFAM" id="SSF53448">
    <property type="entry name" value="Nucleotide-diphospho-sugar transferases"/>
    <property type="match status" value="1"/>
</dbReference>
<sequence length="288" mass="32931">MISWTRDIYLKLRWRLKMLALHTKLELDWLKQGRRFARARRSGSGVIVSLTSYPPRFGTLHLTLKSLLSQSHVADRIILWIARGDMAALPPAVTRLRAAGLEIIACDDLKSYKKMIPLLQQGCKAPIVIADDDVHYWPDWLEQLVQARDPGKLEVIAHRMHRVKLDATGLPVAYNEWEFETANRESSTLNFPTGIGGVLYPPNVFGPEVLNVDAFMAHCPRGDDIWFWWMARANGATFRRVPHQQDIHTWEGTQEVALWKDNLGAMMNDNQIRAMIGAYGFDTERKTT</sequence>